<dbReference type="Proteomes" id="UP001207468">
    <property type="component" value="Unassembled WGS sequence"/>
</dbReference>
<comment type="caution">
    <text evidence="1">The sequence shown here is derived from an EMBL/GenBank/DDBJ whole genome shotgun (WGS) entry which is preliminary data.</text>
</comment>
<gene>
    <name evidence="1" type="ORF">F5148DRAFT_1150216</name>
</gene>
<keyword evidence="2" id="KW-1185">Reference proteome</keyword>
<sequence>MQRGGVRVLRYYYLSMGRTQVFEMRMARFRYMRPHFEGRLELVERLLELGVDVNSRDNQGRTPLHGHGADSCVRDEDGQTPLHVASQEGSLKLVEPLLELGVDVNSWDGQGRTPLQMVGPRNKRATEKLLLRYGAGRT</sequence>
<dbReference type="EMBL" id="JAGFNK010000153">
    <property type="protein sequence ID" value="KAI9463928.1"/>
    <property type="molecule type" value="Genomic_DNA"/>
</dbReference>
<evidence type="ECO:0000313" key="2">
    <source>
        <dbReference type="Proteomes" id="UP001207468"/>
    </source>
</evidence>
<evidence type="ECO:0000313" key="1">
    <source>
        <dbReference type="EMBL" id="KAI9463928.1"/>
    </source>
</evidence>
<protein>
    <submittedName>
        <fullName evidence="1">Ankyrin repeat-containing domain protein</fullName>
    </submittedName>
</protein>
<organism evidence="1 2">
    <name type="scientific">Russula earlei</name>
    <dbReference type="NCBI Taxonomy" id="71964"/>
    <lineage>
        <taxon>Eukaryota</taxon>
        <taxon>Fungi</taxon>
        <taxon>Dikarya</taxon>
        <taxon>Basidiomycota</taxon>
        <taxon>Agaricomycotina</taxon>
        <taxon>Agaricomycetes</taxon>
        <taxon>Russulales</taxon>
        <taxon>Russulaceae</taxon>
        <taxon>Russula</taxon>
    </lineage>
</organism>
<name>A0ACC0U513_9AGAM</name>
<reference evidence="1" key="1">
    <citation type="submission" date="2021-03" db="EMBL/GenBank/DDBJ databases">
        <title>Evolutionary priming and transition to the ectomycorrhizal habit in an iconic lineage of mushroom-forming fungi: is preadaptation a requirement?</title>
        <authorList>
            <consortium name="DOE Joint Genome Institute"/>
            <person name="Looney B.P."/>
            <person name="Miyauchi S."/>
            <person name="Morin E."/>
            <person name="Drula E."/>
            <person name="Courty P.E."/>
            <person name="Chicoki N."/>
            <person name="Fauchery L."/>
            <person name="Kohler A."/>
            <person name="Kuo A."/>
            <person name="LaButti K."/>
            <person name="Pangilinan J."/>
            <person name="Lipzen A."/>
            <person name="Riley R."/>
            <person name="Andreopoulos W."/>
            <person name="He G."/>
            <person name="Johnson J."/>
            <person name="Barry K.W."/>
            <person name="Grigoriev I.V."/>
            <person name="Nagy L."/>
            <person name="Hibbett D."/>
            <person name="Henrissat B."/>
            <person name="Matheny P.B."/>
            <person name="Labbe J."/>
            <person name="Martin A.F."/>
        </authorList>
    </citation>
    <scope>NUCLEOTIDE SEQUENCE</scope>
    <source>
        <strain evidence="1">BPL698</strain>
    </source>
</reference>
<proteinExistence type="predicted"/>
<accession>A0ACC0U513</accession>